<evidence type="ECO:0000256" key="5">
    <source>
        <dbReference type="ARBA" id="ARBA00034021"/>
    </source>
</evidence>
<dbReference type="PROSITE" id="PS00382">
    <property type="entry name" value="CLP_PROTEASE_HIS"/>
    <property type="match status" value="1"/>
</dbReference>
<dbReference type="InterPro" id="IPR001907">
    <property type="entry name" value="ClpP"/>
</dbReference>
<dbReference type="InterPro" id="IPR029045">
    <property type="entry name" value="ClpP/crotonase-like_dom_sf"/>
</dbReference>
<dbReference type="AlphaFoldDB" id="A0A1F6GPM9"/>
<name>A0A1F6GPM9_9PROT</name>
<comment type="subcellular location">
    <subcellularLocation>
        <location evidence="6">Cytoplasm</location>
    </subcellularLocation>
</comment>
<evidence type="ECO:0000256" key="3">
    <source>
        <dbReference type="ARBA" id="ARBA00022801"/>
    </source>
</evidence>
<dbReference type="Pfam" id="PF00574">
    <property type="entry name" value="CLP_protease"/>
    <property type="match status" value="1"/>
</dbReference>
<dbReference type="Gene3D" id="3.90.226.10">
    <property type="entry name" value="2-enoyl-CoA Hydratase, Chain A, domain 1"/>
    <property type="match status" value="1"/>
</dbReference>
<evidence type="ECO:0000256" key="2">
    <source>
        <dbReference type="ARBA" id="ARBA00022670"/>
    </source>
</evidence>
<dbReference type="InterPro" id="IPR033135">
    <property type="entry name" value="ClpP_His_AS"/>
</dbReference>
<evidence type="ECO:0000256" key="8">
    <source>
        <dbReference type="RuleBase" id="RU003567"/>
    </source>
</evidence>
<comment type="subunit">
    <text evidence="6">Fourteen ClpP subunits assemble into 2 heptameric rings which stack back to back to give a disk-like structure with a central cavity, resembling the structure of eukaryotic proteasomes.</text>
</comment>
<dbReference type="GO" id="GO:0004252">
    <property type="term" value="F:serine-type endopeptidase activity"/>
    <property type="evidence" value="ECO:0007669"/>
    <property type="project" value="UniProtKB-UniRule"/>
</dbReference>
<sequence>MRNEEEEEKKEKDEDRKDPLSESLLETRSIVISSAVDSKLADQCMKHILLLEQKDPKGEIRVFINSPGGEIYSGFAIFDLLKFVPCPVTTIVCGLAASMGSVLSLVGDKGRRFALPNSRIMIHQPLLSGAQGNITDLEIHSRQILKTREKLAEMYAEVTGKTVKKILKDMDRDHWLTPEEAMEYGLIDKVISKRSEL</sequence>
<comment type="similarity">
    <text evidence="1 6 8">Belongs to the peptidase S14 family.</text>
</comment>
<evidence type="ECO:0000256" key="9">
    <source>
        <dbReference type="SAM" id="MobiDB-lite"/>
    </source>
</evidence>
<protein>
    <recommendedName>
        <fullName evidence="6 8">ATP-dependent Clp protease proteolytic subunit</fullName>
        <ecNumber evidence="6">3.4.21.92</ecNumber>
    </recommendedName>
    <alternativeName>
        <fullName evidence="6">Endopeptidase Clp</fullName>
    </alternativeName>
</protein>
<keyword evidence="4 6" id="KW-0720">Serine protease</keyword>
<dbReference type="PRINTS" id="PR00127">
    <property type="entry name" value="CLPPROTEASEP"/>
</dbReference>
<feature type="active site" description="Nucleophile" evidence="6">
    <location>
        <position position="98"/>
    </location>
</feature>
<dbReference type="GO" id="GO:0009368">
    <property type="term" value="C:endopeptidase Clp complex"/>
    <property type="evidence" value="ECO:0007669"/>
    <property type="project" value="TreeGrafter"/>
</dbReference>
<organism evidence="10 11">
    <name type="scientific">Candidatus Lambdaproteobacteria bacterium RIFOXYD2_FULL_56_26</name>
    <dbReference type="NCBI Taxonomy" id="1817773"/>
    <lineage>
        <taxon>Bacteria</taxon>
        <taxon>Pseudomonadati</taxon>
        <taxon>Pseudomonadota</taxon>
        <taxon>Candidatus Lambdaproteobacteria</taxon>
    </lineage>
</organism>
<feature type="region of interest" description="Disordered" evidence="9">
    <location>
        <begin position="1"/>
        <end position="20"/>
    </location>
</feature>
<evidence type="ECO:0000256" key="4">
    <source>
        <dbReference type="ARBA" id="ARBA00022825"/>
    </source>
</evidence>
<dbReference type="CDD" id="cd07017">
    <property type="entry name" value="S14_ClpP_2"/>
    <property type="match status" value="1"/>
</dbReference>
<dbReference type="InterPro" id="IPR023562">
    <property type="entry name" value="ClpP/TepA"/>
</dbReference>
<accession>A0A1F6GPM9</accession>
<dbReference type="PANTHER" id="PTHR10381:SF11">
    <property type="entry name" value="ATP-DEPENDENT CLP PROTEASE PROTEOLYTIC SUBUNIT, MITOCHONDRIAL"/>
    <property type="match status" value="1"/>
</dbReference>
<dbReference type="GO" id="GO:0051117">
    <property type="term" value="F:ATPase binding"/>
    <property type="evidence" value="ECO:0007669"/>
    <property type="project" value="TreeGrafter"/>
</dbReference>
<evidence type="ECO:0000256" key="7">
    <source>
        <dbReference type="PROSITE-ProRule" id="PRU10086"/>
    </source>
</evidence>
<evidence type="ECO:0000313" key="10">
    <source>
        <dbReference type="EMBL" id="OGH00011.1"/>
    </source>
</evidence>
<comment type="catalytic activity">
    <reaction evidence="5 6 7">
        <text>Hydrolysis of proteins to small peptides in the presence of ATP and magnesium. alpha-casein is the usual test substrate. In the absence of ATP, only oligopeptides shorter than five residues are hydrolyzed (such as succinyl-Leu-Tyr-|-NHMec, and Leu-Tyr-Leu-|-Tyr-Trp, in which cleavage of the -Tyr-|-Leu- and -Tyr-|-Trp bonds also occurs).</text>
        <dbReference type="EC" id="3.4.21.92"/>
    </reaction>
</comment>
<reference evidence="10 11" key="1">
    <citation type="journal article" date="2016" name="Nat. Commun.">
        <title>Thousands of microbial genomes shed light on interconnected biogeochemical processes in an aquifer system.</title>
        <authorList>
            <person name="Anantharaman K."/>
            <person name="Brown C.T."/>
            <person name="Hug L.A."/>
            <person name="Sharon I."/>
            <person name="Castelle C.J."/>
            <person name="Probst A.J."/>
            <person name="Thomas B.C."/>
            <person name="Singh A."/>
            <person name="Wilkins M.J."/>
            <person name="Karaoz U."/>
            <person name="Brodie E.L."/>
            <person name="Williams K.H."/>
            <person name="Hubbard S.S."/>
            <person name="Banfield J.F."/>
        </authorList>
    </citation>
    <scope>NUCLEOTIDE SEQUENCE [LARGE SCALE GENOMIC DNA]</scope>
</reference>
<comment type="caution">
    <text evidence="10">The sequence shown here is derived from an EMBL/GenBank/DDBJ whole genome shotgun (WGS) entry which is preliminary data.</text>
</comment>
<keyword evidence="6" id="KW-0963">Cytoplasm</keyword>
<evidence type="ECO:0000256" key="6">
    <source>
        <dbReference type="HAMAP-Rule" id="MF_00444"/>
    </source>
</evidence>
<dbReference type="PANTHER" id="PTHR10381">
    <property type="entry name" value="ATP-DEPENDENT CLP PROTEASE PROTEOLYTIC SUBUNIT"/>
    <property type="match status" value="1"/>
</dbReference>
<proteinExistence type="inferred from homology"/>
<feature type="active site" evidence="6 7">
    <location>
        <position position="123"/>
    </location>
</feature>
<dbReference type="HAMAP" id="MF_00444">
    <property type="entry name" value="ClpP"/>
    <property type="match status" value="1"/>
</dbReference>
<dbReference type="GO" id="GO:0005737">
    <property type="term" value="C:cytoplasm"/>
    <property type="evidence" value="ECO:0007669"/>
    <property type="project" value="UniProtKB-SubCell"/>
</dbReference>
<dbReference type="GO" id="GO:0004176">
    <property type="term" value="F:ATP-dependent peptidase activity"/>
    <property type="evidence" value="ECO:0007669"/>
    <property type="project" value="InterPro"/>
</dbReference>
<gene>
    <name evidence="6" type="primary">clpP</name>
    <name evidence="10" type="ORF">A2557_01405</name>
</gene>
<comment type="function">
    <text evidence="6">Cleaves peptides in various proteins in a process that requires ATP hydrolysis. Has a chymotrypsin-like activity. Plays a major role in the degradation of misfolded proteins.</text>
</comment>
<evidence type="ECO:0000256" key="1">
    <source>
        <dbReference type="ARBA" id="ARBA00007039"/>
    </source>
</evidence>
<dbReference type="EC" id="3.4.21.92" evidence="6"/>
<keyword evidence="3 6" id="KW-0378">Hydrolase</keyword>
<dbReference type="Proteomes" id="UP000177583">
    <property type="component" value="Unassembled WGS sequence"/>
</dbReference>
<evidence type="ECO:0000313" key="11">
    <source>
        <dbReference type="Proteomes" id="UP000177583"/>
    </source>
</evidence>
<dbReference type="EMBL" id="MFNF01000051">
    <property type="protein sequence ID" value="OGH00011.1"/>
    <property type="molecule type" value="Genomic_DNA"/>
</dbReference>
<dbReference type="NCBIfam" id="NF009205">
    <property type="entry name" value="PRK12553.1"/>
    <property type="match status" value="1"/>
</dbReference>
<dbReference type="SUPFAM" id="SSF52096">
    <property type="entry name" value="ClpP/crotonase"/>
    <property type="match status" value="1"/>
</dbReference>
<keyword evidence="2 6" id="KW-0645">Protease</keyword>
<dbReference type="GO" id="GO:0006515">
    <property type="term" value="P:protein quality control for misfolded or incompletely synthesized proteins"/>
    <property type="evidence" value="ECO:0007669"/>
    <property type="project" value="TreeGrafter"/>
</dbReference>